<gene>
    <name evidence="2" type="ORF">VHP8226_03427</name>
</gene>
<comment type="caution">
    <text evidence="2">The sequence shown here is derived from an EMBL/GenBank/DDBJ whole genome shotgun (WGS) entry which is preliminary data.</text>
</comment>
<dbReference type="Pfam" id="PF04266">
    <property type="entry name" value="ASCH"/>
    <property type="match status" value="1"/>
</dbReference>
<evidence type="ECO:0000313" key="3">
    <source>
        <dbReference type="Proteomes" id="UP000838160"/>
    </source>
</evidence>
<dbReference type="InterPro" id="IPR015947">
    <property type="entry name" value="PUA-like_sf"/>
</dbReference>
<dbReference type="InterPro" id="IPR009326">
    <property type="entry name" value="DUF984"/>
</dbReference>
<evidence type="ECO:0000259" key="1">
    <source>
        <dbReference type="SMART" id="SM01022"/>
    </source>
</evidence>
<dbReference type="InterPro" id="IPR007374">
    <property type="entry name" value="ASCH_domain"/>
</dbReference>
<organism evidence="2 3">
    <name type="scientific">Vibrio hippocampi</name>
    <dbReference type="NCBI Taxonomy" id="654686"/>
    <lineage>
        <taxon>Bacteria</taxon>
        <taxon>Pseudomonadati</taxon>
        <taxon>Pseudomonadota</taxon>
        <taxon>Gammaproteobacteria</taxon>
        <taxon>Vibrionales</taxon>
        <taxon>Vibrionaceae</taxon>
        <taxon>Vibrio</taxon>
    </lineage>
</organism>
<dbReference type="CDD" id="cd06553">
    <property type="entry name" value="ASCH_Ef3133_like"/>
    <property type="match status" value="1"/>
</dbReference>
<evidence type="ECO:0000313" key="2">
    <source>
        <dbReference type="EMBL" id="CAH0529672.1"/>
    </source>
</evidence>
<dbReference type="PANTHER" id="PTHR39203:SF1">
    <property type="entry name" value="CYTOPLASMIC PROTEIN"/>
    <property type="match status" value="1"/>
</dbReference>
<keyword evidence="3" id="KW-1185">Reference proteome</keyword>
<proteinExistence type="predicted"/>
<reference evidence="2" key="1">
    <citation type="submission" date="2021-12" db="EMBL/GenBank/DDBJ databases">
        <authorList>
            <person name="Rodrigo-Torres L."/>
            <person name="Arahal R. D."/>
            <person name="Lucena T."/>
        </authorList>
    </citation>
    <scope>NUCLEOTIDE SEQUENCE</scope>
    <source>
        <strain evidence="2">CECT 8226</strain>
    </source>
</reference>
<accession>A0ABN8DK86</accession>
<dbReference type="SUPFAM" id="SSF88697">
    <property type="entry name" value="PUA domain-like"/>
    <property type="match status" value="1"/>
</dbReference>
<feature type="domain" description="ASCH" evidence="1">
    <location>
        <begin position="50"/>
        <end position="173"/>
    </location>
</feature>
<dbReference type="PANTHER" id="PTHR39203">
    <property type="entry name" value="CYTOPLASMIC PROTEIN-RELATED"/>
    <property type="match status" value="1"/>
</dbReference>
<dbReference type="EMBL" id="CAKLCM010000003">
    <property type="protein sequence ID" value="CAH0529672.1"/>
    <property type="molecule type" value="Genomic_DNA"/>
</dbReference>
<name>A0ABN8DK86_9VIBR</name>
<dbReference type="SMART" id="SM01022">
    <property type="entry name" value="ASCH"/>
    <property type="match status" value="1"/>
</dbReference>
<sequence length="177" mass="20400">MTTQERPTQDMSTQEITSEQMTVEQSAFINHYLATLPKDKSFDIDSVAIDYFCADEYNANLCADLVLQGKKTATCSLSYWYEEKREPMPEVGNLMLVTRWDGTPSCIIQITHVEQQRYCDVTAEFAAAEGEGDQTLEWWRDAHWTFFSKECQQENIEMSSQVMLVLERFEVVFGKGC</sequence>
<dbReference type="Gene3D" id="3.10.400.10">
    <property type="entry name" value="Sulfate adenylyltransferase"/>
    <property type="match status" value="1"/>
</dbReference>
<protein>
    <recommendedName>
        <fullName evidence="1">ASCH domain-containing protein</fullName>
    </recommendedName>
</protein>
<dbReference type="Proteomes" id="UP000838160">
    <property type="component" value="Unassembled WGS sequence"/>
</dbReference>